<gene>
    <name evidence="1" type="ORF">TWF481_003415</name>
</gene>
<proteinExistence type="predicted"/>
<organism evidence="1 2">
    <name type="scientific">Arthrobotrys musiformis</name>
    <dbReference type="NCBI Taxonomy" id="47236"/>
    <lineage>
        <taxon>Eukaryota</taxon>
        <taxon>Fungi</taxon>
        <taxon>Dikarya</taxon>
        <taxon>Ascomycota</taxon>
        <taxon>Pezizomycotina</taxon>
        <taxon>Orbiliomycetes</taxon>
        <taxon>Orbiliales</taxon>
        <taxon>Orbiliaceae</taxon>
        <taxon>Arthrobotrys</taxon>
    </lineage>
</organism>
<protein>
    <submittedName>
        <fullName evidence="1">Uncharacterized protein</fullName>
    </submittedName>
</protein>
<sequence length="104" mass="11156">MSSSSNATEKIQKTYHIKATGDALLTVEKHSHDAQLKLYGGCFCPFVQVNHIQLSLPVAIIGSRSSKLTPSPPKASLDRLGAFGCLGGNTMQMILINGANDTRR</sequence>
<comment type="caution">
    <text evidence="1">The sequence shown here is derived from an EMBL/GenBank/DDBJ whole genome shotgun (WGS) entry which is preliminary data.</text>
</comment>
<dbReference type="Proteomes" id="UP001370758">
    <property type="component" value="Unassembled WGS sequence"/>
</dbReference>
<name>A0AAV9VRE9_9PEZI</name>
<evidence type="ECO:0000313" key="2">
    <source>
        <dbReference type="Proteomes" id="UP001370758"/>
    </source>
</evidence>
<accession>A0AAV9VRE9</accession>
<keyword evidence="2" id="KW-1185">Reference proteome</keyword>
<dbReference type="EMBL" id="JAVHJL010000013">
    <property type="protein sequence ID" value="KAK6495392.1"/>
    <property type="molecule type" value="Genomic_DNA"/>
</dbReference>
<dbReference type="AlphaFoldDB" id="A0AAV9VRE9"/>
<reference evidence="1 2" key="1">
    <citation type="submission" date="2023-08" db="EMBL/GenBank/DDBJ databases">
        <authorList>
            <person name="Palmer J.M."/>
        </authorList>
    </citation>
    <scope>NUCLEOTIDE SEQUENCE [LARGE SCALE GENOMIC DNA]</scope>
    <source>
        <strain evidence="1 2">TWF481</strain>
    </source>
</reference>
<evidence type="ECO:0000313" key="1">
    <source>
        <dbReference type="EMBL" id="KAK6495392.1"/>
    </source>
</evidence>